<gene>
    <name evidence="1" type="ORF">FXF49_02660</name>
</gene>
<protein>
    <submittedName>
        <fullName evidence="1">Uncharacterized protein</fullName>
    </submittedName>
</protein>
<dbReference type="RefSeq" id="WP_303700368.1">
    <property type="nucleotide sequence ID" value="NZ_VSIV01000065.1"/>
</dbReference>
<proteinExistence type="predicted"/>
<comment type="caution">
    <text evidence="1">The sequence shown here is derived from an EMBL/GenBank/DDBJ whole genome shotgun (WGS) entry which is preliminary data.</text>
</comment>
<dbReference type="Proteomes" id="UP000323337">
    <property type="component" value="Unassembled WGS sequence"/>
</dbReference>
<evidence type="ECO:0000313" key="1">
    <source>
        <dbReference type="EMBL" id="TYB34242.1"/>
    </source>
</evidence>
<evidence type="ECO:0000313" key="2">
    <source>
        <dbReference type="Proteomes" id="UP000323337"/>
    </source>
</evidence>
<dbReference type="EMBL" id="VSIV01000065">
    <property type="protein sequence ID" value="TYB34242.1"/>
    <property type="molecule type" value="Genomic_DNA"/>
</dbReference>
<reference evidence="1 2" key="1">
    <citation type="submission" date="2019-08" db="EMBL/GenBank/DDBJ databases">
        <title>Genomic characterization of a novel candidate phylum (ARYD3) from a high temperature, high salinity tertiary oil reservoir in north central Oklahoma, USA.</title>
        <authorList>
            <person name="Youssef N.H."/>
            <person name="Yadav A."/>
            <person name="Elshahed M.S."/>
        </authorList>
    </citation>
    <scope>NUCLEOTIDE SEQUENCE [LARGE SCALE GENOMIC DNA]</scope>
    <source>
        <strain evidence="1">ARYD1</strain>
    </source>
</reference>
<sequence>MKSVSYTINNVLDACNKEDGLWIGNTRKGIEVSKKKEIEELFRLIISGSNVLNNLLVLEIDQPCIARKFIAEYKSHLEINSFFQERNSQKTLLLCNGQSLQDIYIGLKGSYDRYELYFNLISSYDHNSEVTNKFKFLPFPYIEETGIWIKAKDLINSEINSDKIIKKIRNKIPENVISKKYDLIKANIQSFINGFSIKKNAHIKIINVNN</sequence>
<accession>A0A5D0MP76</accession>
<organism evidence="1 2">
    <name type="scientific">Flexistipes sinusarabici</name>
    <dbReference type="NCBI Taxonomy" id="2352"/>
    <lineage>
        <taxon>Bacteria</taxon>
        <taxon>Pseudomonadati</taxon>
        <taxon>Deferribacterota</taxon>
        <taxon>Deferribacteres</taxon>
        <taxon>Deferribacterales</taxon>
        <taxon>Flexistipitaceae</taxon>
        <taxon>Flexistipes</taxon>
    </lineage>
</organism>
<name>A0A5D0MP76_FLESI</name>
<dbReference type="AlphaFoldDB" id="A0A5D0MP76"/>